<reference evidence="1" key="2">
    <citation type="submission" date="2020-11" db="EMBL/GenBank/DDBJ databases">
        <authorList>
            <person name="McCartney M.A."/>
            <person name="Auch B."/>
            <person name="Kono T."/>
            <person name="Mallez S."/>
            <person name="Becker A."/>
            <person name="Gohl D.M."/>
            <person name="Silverstein K.A.T."/>
            <person name="Koren S."/>
            <person name="Bechman K.B."/>
            <person name="Herman A."/>
            <person name="Abrahante J.E."/>
            <person name="Garbe J."/>
        </authorList>
    </citation>
    <scope>NUCLEOTIDE SEQUENCE</scope>
    <source>
        <strain evidence="1">Duluth1</strain>
        <tissue evidence="1">Whole animal</tissue>
    </source>
</reference>
<comment type="caution">
    <text evidence="1">The sequence shown here is derived from an EMBL/GenBank/DDBJ whole genome shotgun (WGS) entry which is preliminary data.</text>
</comment>
<protein>
    <submittedName>
        <fullName evidence="1">Uncharacterized protein</fullName>
    </submittedName>
</protein>
<accession>A0A9D4DH34</accession>
<evidence type="ECO:0000313" key="1">
    <source>
        <dbReference type="EMBL" id="KAH3747484.1"/>
    </source>
</evidence>
<reference evidence="1" key="1">
    <citation type="journal article" date="2019" name="bioRxiv">
        <title>The Genome of the Zebra Mussel, Dreissena polymorpha: A Resource for Invasive Species Research.</title>
        <authorList>
            <person name="McCartney M.A."/>
            <person name="Auch B."/>
            <person name="Kono T."/>
            <person name="Mallez S."/>
            <person name="Zhang Y."/>
            <person name="Obille A."/>
            <person name="Becker A."/>
            <person name="Abrahante J.E."/>
            <person name="Garbe J."/>
            <person name="Badalamenti J.P."/>
            <person name="Herman A."/>
            <person name="Mangelson H."/>
            <person name="Liachko I."/>
            <person name="Sullivan S."/>
            <person name="Sone E.D."/>
            <person name="Koren S."/>
            <person name="Silverstein K.A.T."/>
            <person name="Beckman K.B."/>
            <person name="Gohl D.M."/>
        </authorList>
    </citation>
    <scope>NUCLEOTIDE SEQUENCE</scope>
    <source>
        <strain evidence="1">Duluth1</strain>
        <tissue evidence="1">Whole animal</tissue>
    </source>
</reference>
<gene>
    <name evidence="1" type="ORF">DPMN_181911</name>
</gene>
<proteinExistence type="predicted"/>
<dbReference type="Proteomes" id="UP000828390">
    <property type="component" value="Unassembled WGS sequence"/>
</dbReference>
<dbReference type="AlphaFoldDB" id="A0A9D4DH34"/>
<organism evidence="1 2">
    <name type="scientific">Dreissena polymorpha</name>
    <name type="common">Zebra mussel</name>
    <name type="synonym">Mytilus polymorpha</name>
    <dbReference type="NCBI Taxonomy" id="45954"/>
    <lineage>
        <taxon>Eukaryota</taxon>
        <taxon>Metazoa</taxon>
        <taxon>Spiralia</taxon>
        <taxon>Lophotrochozoa</taxon>
        <taxon>Mollusca</taxon>
        <taxon>Bivalvia</taxon>
        <taxon>Autobranchia</taxon>
        <taxon>Heteroconchia</taxon>
        <taxon>Euheterodonta</taxon>
        <taxon>Imparidentia</taxon>
        <taxon>Neoheterodontei</taxon>
        <taxon>Myida</taxon>
        <taxon>Dreissenoidea</taxon>
        <taxon>Dreissenidae</taxon>
        <taxon>Dreissena</taxon>
    </lineage>
</organism>
<sequence>MEMLFGGGKGEIFKESLNWLDSDHEHLQLSGALAVGNFARSGKLQCNSGLCEHCGCCYHITCEFLSMGH</sequence>
<dbReference type="EMBL" id="JAIWYP010000010">
    <property type="protein sequence ID" value="KAH3747484.1"/>
    <property type="molecule type" value="Genomic_DNA"/>
</dbReference>
<keyword evidence="2" id="KW-1185">Reference proteome</keyword>
<name>A0A9D4DH34_DREPO</name>
<evidence type="ECO:0000313" key="2">
    <source>
        <dbReference type="Proteomes" id="UP000828390"/>
    </source>
</evidence>